<evidence type="ECO:0000313" key="1">
    <source>
        <dbReference type="EnsemblPlants" id="OMERI11G05030.1"/>
    </source>
</evidence>
<proteinExistence type="predicted"/>
<dbReference type="Proteomes" id="UP000008021">
    <property type="component" value="Chromosome 11"/>
</dbReference>
<name>A0A0E0F3C3_9ORYZ</name>
<reference evidence="1" key="1">
    <citation type="submission" date="2015-04" db="UniProtKB">
        <authorList>
            <consortium name="EnsemblPlants"/>
        </authorList>
    </citation>
    <scope>IDENTIFICATION</scope>
</reference>
<protein>
    <submittedName>
        <fullName evidence="1">Uncharacterized protein</fullName>
    </submittedName>
</protein>
<evidence type="ECO:0000313" key="2">
    <source>
        <dbReference type="Proteomes" id="UP000008021"/>
    </source>
</evidence>
<dbReference type="Gramene" id="OMERI11G05030.1">
    <property type="protein sequence ID" value="OMERI11G05030.1"/>
    <property type="gene ID" value="OMERI11G05030"/>
</dbReference>
<dbReference type="HOGENOM" id="CLU_2675226_0_0_1"/>
<dbReference type="AlphaFoldDB" id="A0A0E0F3C3"/>
<dbReference type="EnsemblPlants" id="OMERI11G05030.1">
    <property type="protein sequence ID" value="OMERI11G05030.1"/>
    <property type="gene ID" value="OMERI11G05030"/>
</dbReference>
<reference evidence="1" key="2">
    <citation type="submission" date="2018-05" db="EMBL/GenBank/DDBJ databases">
        <title>OmerRS3 (Oryza meridionalis Reference Sequence Version 3).</title>
        <authorList>
            <person name="Zhang J."/>
            <person name="Kudrna D."/>
            <person name="Lee S."/>
            <person name="Talag J."/>
            <person name="Welchert J."/>
            <person name="Wing R.A."/>
        </authorList>
    </citation>
    <scope>NUCLEOTIDE SEQUENCE [LARGE SCALE GENOMIC DNA]</scope>
    <source>
        <strain evidence="1">cv. OR44</strain>
    </source>
</reference>
<sequence>MSSTGTGAIGAGDNGCAPGGGGNNNIGENININGSNTNASSSIQWSVLCVGESKMIISISYLLTCAVVERMQPGA</sequence>
<keyword evidence="2" id="KW-1185">Reference proteome</keyword>
<organism evidence="1">
    <name type="scientific">Oryza meridionalis</name>
    <dbReference type="NCBI Taxonomy" id="40149"/>
    <lineage>
        <taxon>Eukaryota</taxon>
        <taxon>Viridiplantae</taxon>
        <taxon>Streptophyta</taxon>
        <taxon>Embryophyta</taxon>
        <taxon>Tracheophyta</taxon>
        <taxon>Spermatophyta</taxon>
        <taxon>Magnoliopsida</taxon>
        <taxon>Liliopsida</taxon>
        <taxon>Poales</taxon>
        <taxon>Poaceae</taxon>
        <taxon>BOP clade</taxon>
        <taxon>Oryzoideae</taxon>
        <taxon>Oryzeae</taxon>
        <taxon>Oryzinae</taxon>
        <taxon>Oryza</taxon>
    </lineage>
</organism>
<accession>A0A0E0F3C3</accession>